<evidence type="ECO:0000259" key="2">
    <source>
        <dbReference type="Pfam" id="PF00646"/>
    </source>
</evidence>
<dbReference type="SUPFAM" id="SSF117281">
    <property type="entry name" value="Kelch motif"/>
    <property type="match status" value="1"/>
</dbReference>
<evidence type="ECO:0000256" key="1">
    <source>
        <dbReference type="SAM" id="MobiDB-lite"/>
    </source>
</evidence>
<dbReference type="SUPFAM" id="SSF81383">
    <property type="entry name" value="F-box domain"/>
    <property type="match status" value="1"/>
</dbReference>
<accession>A0ABD1H6C9</accession>
<dbReference type="CDD" id="cd09917">
    <property type="entry name" value="F-box_SF"/>
    <property type="match status" value="1"/>
</dbReference>
<sequence length="386" mass="42936">MSSSISEMAANRDDQHTEVEEEEKEFEFHADVLEGILSHVPLVDLVSASRVSKSWGDAMSSSLRHRNPPRPWLILHAHAAAAHAYDPRSGVWIKISQPLMPYAAGGLRSSHSSFVYILSSSRFSFSSDPLNLEWHHAEPPLVWRQDPIVARVGDSVVVAGGGCDFGDEPLAVEIYDLKTRAWRFCDSMPGNIRDSPVSSWLSIAVAAEKLVVADKASGQMHSFDPETSSWYGPFDLRIGEAKSVVSYNIGCSNNILIVVAFYQIENVERVKIWRAVGDDFECEQIGEMPLEYVARLKSDSSGYCSSINVRVGGNVVYVYSDMWDVEEVVACELVVGGGGCRWWSVRNAVARKKTAEMWVYTCAEVGIDELQRANNVRFEYEVSSRS</sequence>
<dbReference type="EMBL" id="JBEAFC010000007">
    <property type="protein sequence ID" value="KAL1550853.1"/>
    <property type="molecule type" value="Genomic_DNA"/>
</dbReference>
<dbReference type="InterPro" id="IPR036047">
    <property type="entry name" value="F-box-like_dom_sf"/>
</dbReference>
<proteinExistence type="predicted"/>
<keyword evidence="4" id="KW-1185">Reference proteome</keyword>
<gene>
    <name evidence="3" type="ORF">AAHA92_18765</name>
</gene>
<evidence type="ECO:0000313" key="4">
    <source>
        <dbReference type="Proteomes" id="UP001567538"/>
    </source>
</evidence>
<protein>
    <submittedName>
        <fullName evidence="3">F-box/kelch-repeat protein-like protein</fullName>
    </submittedName>
</protein>
<evidence type="ECO:0000313" key="3">
    <source>
        <dbReference type="EMBL" id="KAL1550853.1"/>
    </source>
</evidence>
<comment type="caution">
    <text evidence="3">The sequence shown here is derived from an EMBL/GenBank/DDBJ whole genome shotgun (WGS) entry which is preliminary data.</text>
</comment>
<feature type="domain" description="F-box" evidence="2">
    <location>
        <begin position="31"/>
        <end position="65"/>
    </location>
</feature>
<dbReference type="Proteomes" id="UP001567538">
    <property type="component" value="Unassembled WGS sequence"/>
</dbReference>
<dbReference type="Gene3D" id="1.20.1280.50">
    <property type="match status" value="1"/>
</dbReference>
<dbReference type="PANTHER" id="PTHR24414:SF44">
    <property type="entry name" value="F-BOX DOMAIN-CONTAINING PROTEIN"/>
    <property type="match status" value="1"/>
</dbReference>
<name>A0ABD1H6C9_SALDI</name>
<organism evidence="3 4">
    <name type="scientific">Salvia divinorum</name>
    <name type="common">Maria pastora</name>
    <name type="synonym">Diviner's sage</name>
    <dbReference type="NCBI Taxonomy" id="28513"/>
    <lineage>
        <taxon>Eukaryota</taxon>
        <taxon>Viridiplantae</taxon>
        <taxon>Streptophyta</taxon>
        <taxon>Embryophyta</taxon>
        <taxon>Tracheophyta</taxon>
        <taxon>Spermatophyta</taxon>
        <taxon>Magnoliopsida</taxon>
        <taxon>eudicotyledons</taxon>
        <taxon>Gunneridae</taxon>
        <taxon>Pentapetalae</taxon>
        <taxon>asterids</taxon>
        <taxon>lamiids</taxon>
        <taxon>Lamiales</taxon>
        <taxon>Lamiaceae</taxon>
        <taxon>Nepetoideae</taxon>
        <taxon>Mentheae</taxon>
        <taxon>Salviinae</taxon>
        <taxon>Salvia</taxon>
        <taxon>Salvia subgen. Calosphace</taxon>
    </lineage>
</organism>
<dbReference type="InterPro" id="IPR050354">
    <property type="entry name" value="F-box/kelch-repeat_ARATH"/>
</dbReference>
<dbReference type="InterPro" id="IPR015915">
    <property type="entry name" value="Kelch-typ_b-propeller"/>
</dbReference>
<dbReference type="AlphaFoldDB" id="A0ABD1H6C9"/>
<dbReference type="Pfam" id="PF00646">
    <property type="entry name" value="F-box"/>
    <property type="match status" value="1"/>
</dbReference>
<dbReference type="InterPro" id="IPR001810">
    <property type="entry name" value="F-box_dom"/>
</dbReference>
<feature type="region of interest" description="Disordered" evidence="1">
    <location>
        <begin position="1"/>
        <end position="24"/>
    </location>
</feature>
<reference evidence="3 4" key="1">
    <citation type="submission" date="2024-06" db="EMBL/GenBank/DDBJ databases">
        <title>A chromosome level genome sequence of Diviner's sage (Salvia divinorum).</title>
        <authorList>
            <person name="Ford S.A."/>
            <person name="Ro D.-K."/>
            <person name="Ness R.W."/>
            <person name="Phillips M.A."/>
        </authorList>
    </citation>
    <scope>NUCLEOTIDE SEQUENCE [LARGE SCALE GENOMIC DNA]</scope>
    <source>
        <strain evidence="3">SAF-2024a</strain>
        <tissue evidence="3">Leaf</tissue>
    </source>
</reference>
<dbReference type="Gene3D" id="2.120.10.80">
    <property type="entry name" value="Kelch-type beta propeller"/>
    <property type="match status" value="1"/>
</dbReference>
<dbReference type="PANTHER" id="PTHR24414">
    <property type="entry name" value="F-BOX/KELCH-REPEAT PROTEIN SKIP4"/>
    <property type="match status" value="1"/>
</dbReference>